<feature type="domain" description="Fumarate reductase/succinate dehydrogenase flavoprotein-like C-terminal" evidence="13">
    <location>
        <begin position="416"/>
        <end position="492"/>
    </location>
</feature>
<dbReference type="GO" id="GO:0008734">
    <property type="term" value="F:L-aspartate oxidase activity"/>
    <property type="evidence" value="ECO:0007669"/>
    <property type="project" value="UniProtKB-UniRule"/>
</dbReference>
<evidence type="ECO:0000256" key="1">
    <source>
        <dbReference type="ARBA" id="ARBA00001974"/>
    </source>
</evidence>
<evidence type="ECO:0000256" key="11">
    <source>
        <dbReference type="RuleBase" id="RU362049"/>
    </source>
</evidence>
<comment type="function">
    <text evidence="11">Catalyzes the oxidation of L-aspartate to iminoaspartate.</text>
</comment>
<evidence type="ECO:0000256" key="4">
    <source>
        <dbReference type="ARBA" id="ARBA00012173"/>
    </source>
</evidence>
<dbReference type="SUPFAM" id="SSF56425">
    <property type="entry name" value="Succinate dehydrogenase/fumarate reductase flavoprotein, catalytic domain"/>
    <property type="match status" value="1"/>
</dbReference>
<comment type="catalytic activity">
    <reaction evidence="9">
        <text>L-aspartate + O2 = iminosuccinate + H2O2</text>
        <dbReference type="Rhea" id="RHEA:25876"/>
        <dbReference type="ChEBI" id="CHEBI:15379"/>
        <dbReference type="ChEBI" id="CHEBI:16240"/>
        <dbReference type="ChEBI" id="CHEBI:29991"/>
        <dbReference type="ChEBI" id="CHEBI:77875"/>
        <dbReference type="EC" id="1.4.3.16"/>
    </reaction>
    <physiologicalReaction direction="left-to-right" evidence="9">
        <dbReference type="Rhea" id="RHEA:25877"/>
    </physiologicalReaction>
</comment>
<dbReference type="Pfam" id="PF02910">
    <property type="entry name" value="Succ_DH_flav_C"/>
    <property type="match status" value="1"/>
</dbReference>
<proteinExistence type="inferred from homology"/>
<organism evidence="14 15">
    <name type="scientific">Aquifex aeolicus</name>
    <dbReference type="NCBI Taxonomy" id="63363"/>
    <lineage>
        <taxon>Bacteria</taxon>
        <taxon>Pseudomonadati</taxon>
        <taxon>Aquificota</taxon>
        <taxon>Aquificia</taxon>
        <taxon>Aquificales</taxon>
        <taxon>Aquificaceae</taxon>
        <taxon>Aquifex</taxon>
    </lineage>
</organism>
<reference evidence="14" key="1">
    <citation type="journal article" date="2020" name="ISME J.">
        <title>Gammaproteobacteria mediating utilization of methyl-, sulfur- and petroleum organic compounds in deep ocean hydrothermal plumes.</title>
        <authorList>
            <person name="Zhou Z."/>
            <person name="Liu Y."/>
            <person name="Pan J."/>
            <person name="Cron B.R."/>
            <person name="Toner B.M."/>
            <person name="Anantharaman K."/>
            <person name="Breier J.A."/>
            <person name="Dick G.J."/>
            <person name="Li M."/>
        </authorList>
    </citation>
    <scope>NUCLEOTIDE SEQUENCE</scope>
    <source>
        <strain evidence="14">SZUA-1501</strain>
    </source>
</reference>
<dbReference type="NCBIfam" id="TIGR00551">
    <property type="entry name" value="nadB"/>
    <property type="match status" value="1"/>
</dbReference>
<dbReference type="FunFam" id="3.90.700.10:FF:000005">
    <property type="entry name" value="Succinate dehydrogenase flavoprotein subunit"/>
    <property type="match status" value="1"/>
</dbReference>
<dbReference type="GO" id="GO:0005737">
    <property type="term" value="C:cytoplasm"/>
    <property type="evidence" value="ECO:0007669"/>
    <property type="project" value="UniProtKB-SubCell"/>
</dbReference>
<dbReference type="Pfam" id="PF00890">
    <property type="entry name" value="FAD_binding_2"/>
    <property type="match status" value="1"/>
</dbReference>
<sequence>MTPFVPVNYSPSEWEVVIVGDGIAGLSCALLLAESGIKPLVVTRGKGNTYLSQGGIAAVALKDDSPYLHYLDTLRAGRLLNDPLAVKIAVYEGQRAILKLTQWGVDFDKNDTFFELALEGGHSKRRIFKVKDYTGKAIYESLHRKAKELKIPFLKGELEEIYTSGGKVAGALVKTEKGFEVLNFKVLVLAVGGACSLYLKNTNIQSIGGETLGTALWAGAKLIDTEFIQFHPTVLKGTKYLISEAVRGEGDILVNEDGERFVNELAPRDEVARAIYSQIKKGKSVFLDFRPLTERGIKIEERFPQIWGILRECGFNPYEQAIPIEPSAHYFIGGIAVDTYGRTSVENLYAVGECACTGMHGANRLASNSLLEGVVFALRTAEDIALKLPFLRKEKLKLKPTYFGEEVRLNPQGVIKKIQNLLWEKVGIVRKGVELKTALRELDEILAFLEGKRNRSLEGRKLFDLTLVAKAIVLNALRRQESRGAHYRQDFPFERETYGRMRFEVSLEEVLKSP</sequence>
<evidence type="ECO:0000259" key="12">
    <source>
        <dbReference type="Pfam" id="PF00890"/>
    </source>
</evidence>
<dbReference type="PRINTS" id="PR00368">
    <property type="entry name" value="FADPNR"/>
</dbReference>
<evidence type="ECO:0000256" key="8">
    <source>
        <dbReference type="ARBA" id="ARBA00023002"/>
    </source>
</evidence>
<comment type="pathway">
    <text evidence="2 11">Cofactor biosynthesis; NAD(+) biosynthesis; iminoaspartate from L-aspartate (oxidase route): step 1/1.</text>
</comment>
<evidence type="ECO:0000256" key="3">
    <source>
        <dbReference type="ARBA" id="ARBA00008562"/>
    </source>
</evidence>
<name>A0A9D1CG18_AQUAO</name>
<keyword evidence="8 11" id="KW-0560">Oxidoreductase</keyword>
<comment type="subcellular location">
    <subcellularLocation>
        <location evidence="11">Cytoplasm</location>
    </subcellularLocation>
</comment>
<dbReference type="Gene3D" id="1.20.58.100">
    <property type="entry name" value="Fumarate reductase/succinate dehydrogenase flavoprotein-like, C-terminal domain"/>
    <property type="match status" value="1"/>
</dbReference>
<gene>
    <name evidence="14" type="primary">nadB</name>
    <name evidence="14" type="ORF">EYH37_05115</name>
</gene>
<evidence type="ECO:0000256" key="6">
    <source>
        <dbReference type="ARBA" id="ARBA00022642"/>
    </source>
</evidence>
<dbReference type="PANTHER" id="PTHR42716">
    <property type="entry name" value="L-ASPARTATE OXIDASE"/>
    <property type="match status" value="1"/>
</dbReference>
<dbReference type="InterPro" id="IPR027477">
    <property type="entry name" value="Succ_DH/fumarate_Rdtase_cat_sf"/>
</dbReference>
<evidence type="ECO:0000313" key="14">
    <source>
        <dbReference type="EMBL" id="HIP98722.1"/>
    </source>
</evidence>
<dbReference type="Proteomes" id="UP000606463">
    <property type="component" value="Unassembled WGS sequence"/>
</dbReference>
<dbReference type="InterPro" id="IPR015939">
    <property type="entry name" value="Fum_Rdtase/Succ_DH_flav-like_C"/>
</dbReference>
<dbReference type="Gene3D" id="3.90.700.10">
    <property type="entry name" value="Succinate dehydrogenase/fumarate reductase flavoprotein, catalytic domain"/>
    <property type="match status" value="1"/>
</dbReference>
<dbReference type="InterPro" id="IPR036188">
    <property type="entry name" value="FAD/NAD-bd_sf"/>
</dbReference>
<dbReference type="EC" id="1.4.3.16" evidence="4 10"/>
<dbReference type="GO" id="GO:0034628">
    <property type="term" value="P:'de novo' NAD+ biosynthetic process from L-aspartate"/>
    <property type="evidence" value="ECO:0007669"/>
    <property type="project" value="TreeGrafter"/>
</dbReference>
<keyword evidence="7 11" id="KW-0274">FAD</keyword>
<feature type="domain" description="FAD-dependent oxidoreductase 2 FAD-binding" evidence="12">
    <location>
        <begin position="16"/>
        <end position="370"/>
    </location>
</feature>
<keyword evidence="5 11" id="KW-0285">Flavoprotein</keyword>
<comment type="cofactor">
    <cofactor evidence="1 11">
        <name>FAD</name>
        <dbReference type="ChEBI" id="CHEBI:57692"/>
    </cofactor>
</comment>
<evidence type="ECO:0000256" key="9">
    <source>
        <dbReference type="ARBA" id="ARBA00048305"/>
    </source>
</evidence>
<dbReference type="InterPro" id="IPR003953">
    <property type="entry name" value="FAD-dep_OxRdtase_2_FAD-bd"/>
</dbReference>
<evidence type="ECO:0000256" key="2">
    <source>
        <dbReference type="ARBA" id="ARBA00004950"/>
    </source>
</evidence>
<accession>A0A9D1CG18</accession>
<comment type="caution">
    <text evidence="14">The sequence shown here is derived from an EMBL/GenBank/DDBJ whole genome shotgun (WGS) entry which is preliminary data.</text>
</comment>
<protein>
    <recommendedName>
        <fullName evidence="4 10">L-aspartate oxidase</fullName>
        <ecNumber evidence="4 10">1.4.3.16</ecNumber>
    </recommendedName>
</protein>
<dbReference type="InterPro" id="IPR037099">
    <property type="entry name" value="Fum_R/Succ_DH_flav-like_C_sf"/>
</dbReference>
<dbReference type="InterPro" id="IPR005288">
    <property type="entry name" value="NadB"/>
</dbReference>
<dbReference type="SUPFAM" id="SSF46977">
    <property type="entry name" value="Succinate dehydrogenase/fumarate reductase flavoprotein C-terminal domain"/>
    <property type="match status" value="1"/>
</dbReference>
<dbReference type="SUPFAM" id="SSF51905">
    <property type="entry name" value="FAD/NAD(P)-binding domain"/>
    <property type="match status" value="1"/>
</dbReference>
<evidence type="ECO:0000256" key="7">
    <source>
        <dbReference type="ARBA" id="ARBA00022827"/>
    </source>
</evidence>
<evidence type="ECO:0000256" key="5">
    <source>
        <dbReference type="ARBA" id="ARBA00022630"/>
    </source>
</evidence>
<dbReference type="Gene3D" id="3.50.50.60">
    <property type="entry name" value="FAD/NAD(P)-binding domain"/>
    <property type="match status" value="1"/>
</dbReference>
<comment type="similarity">
    <text evidence="3 11">Belongs to the FAD-dependent oxidoreductase 2 family. NadB subfamily.</text>
</comment>
<evidence type="ECO:0000256" key="10">
    <source>
        <dbReference type="NCBIfam" id="TIGR00551"/>
    </source>
</evidence>
<evidence type="ECO:0000259" key="13">
    <source>
        <dbReference type="Pfam" id="PF02910"/>
    </source>
</evidence>
<dbReference type="AlphaFoldDB" id="A0A9D1CG18"/>
<evidence type="ECO:0000313" key="15">
    <source>
        <dbReference type="Proteomes" id="UP000606463"/>
    </source>
</evidence>
<dbReference type="EMBL" id="DQVE01000051">
    <property type="protein sequence ID" value="HIP98722.1"/>
    <property type="molecule type" value="Genomic_DNA"/>
</dbReference>
<keyword evidence="6 11" id="KW-0662">Pyridine nucleotide biosynthesis</keyword>
<dbReference type="PANTHER" id="PTHR42716:SF2">
    <property type="entry name" value="L-ASPARTATE OXIDASE, CHLOROPLASTIC"/>
    <property type="match status" value="1"/>
</dbReference>